<protein>
    <submittedName>
        <fullName evidence="2">Major facilitator superfamily domain, general substrate transporter</fullName>
    </submittedName>
</protein>
<keyword evidence="1" id="KW-0472">Membrane</keyword>
<feature type="transmembrane region" description="Helical" evidence="1">
    <location>
        <begin position="88"/>
        <end position="105"/>
    </location>
</feature>
<organism evidence="2 3">
    <name type="scientific">Cordyceps fumosorosea (strain ARSEF 2679)</name>
    <name type="common">Isaria fumosorosea</name>
    <dbReference type="NCBI Taxonomy" id="1081104"/>
    <lineage>
        <taxon>Eukaryota</taxon>
        <taxon>Fungi</taxon>
        <taxon>Dikarya</taxon>
        <taxon>Ascomycota</taxon>
        <taxon>Pezizomycotina</taxon>
        <taxon>Sordariomycetes</taxon>
        <taxon>Hypocreomycetidae</taxon>
        <taxon>Hypocreales</taxon>
        <taxon>Cordycipitaceae</taxon>
        <taxon>Cordyceps</taxon>
    </lineage>
</organism>
<keyword evidence="1" id="KW-0812">Transmembrane</keyword>
<keyword evidence="3" id="KW-1185">Reference proteome</keyword>
<comment type="caution">
    <text evidence="2">The sequence shown here is derived from an EMBL/GenBank/DDBJ whole genome shotgun (WGS) entry which is preliminary data.</text>
</comment>
<dbReference type="Proteomes" id="UP000076744">
    <property type="component" value="Unassembled WGS sequence"/>
</dbReference>
<evidence type="ECO:0000313" key="3">
    <source>
        <dbReference type="Proteomes" id="UP000076744"/>
    </source>
</evidence>
<feature type="transmembrane region" description="Helical" evidence="1">
    <location>
        <begin position="48"/>
        <end position="68"/>
    </location>
</feature>
<keyword evidence="1" id="KW-1133">Transmembrane helix</keyword>
<gene>
    <name evidence="2" type="ORF">ISF_02135</name>
</gene>
<dbReference type="InterPro" id="IPR036259">
    <property type="entry name" value="MFS_trans_sf"/>
</dbReference>
<evidence type="ECO:0000256" key="1">
    <source>
        <dbReference type="SAM" id="Phobius"/>
    </source>
</evidence>
<dbReference type="SUPFAM" id="SSF103473">
    <property type="entry name" value="MFS general substrate transporter"/>
    <property type="match status" value="1"/>
</dbReference>
<dbReference type="AlphaFoldDB" id="A0A162LJU9"/>
<dbReference type="GeneID" id="30018427"/>
<accession>A0A162LJU9</accession>
<dbReference type="EMBL" id="AZHB01000003">
    <property type="protein sequence ID" value="OAA71584.1"/>
    <property type="molecule type" value="Genomic_DNA"/>
</dbReference>
<evidence type="ECO:0000313" key="2">
    <source>
        <dbReference type="EMBL" id="OAA71584.1"/>
    </source>
</evidence>
<dbReference type="OrthoDB" id="4860360at2759"/>
<sequence length="120" mass="13486">MSDRHTLTDDDALCAPGTVRLEDWHQDYPASATLVRSQRSPWRKATNVLLASFYVLLTFAQLDIPFTAWSQYEQQLGFSPGVLNSGAAFNHTGLAIGCFFLVPLVHKYGWRPLYLVSILI</sequence>
<dbReference type="STRING" id="1081104.A0A162LJU9"/>
<dbReference type="RefSeq" id="XP_018707465.1">
    <property type="nucleotide sequence ID" value="XM_018845742.1"/>
</dbReference>
<proteinExistence type="predicted"/>
<reference evidence="2 3" key="1">
    <citation type="journal article" date="2016" name="Genome Biol. Evol.">
        <title>Divergent and convergent evolution of fungal pathogenicity.</title>
        <authorList>
            <person name="Shang Y."/>
            <person name="Xiao G."/>
            <person name="Zheng P."/>
            <person name="Cen K."/>
            <person name="Zhan S."/>
            <person name="Wang C."/>
        </authorList>
    </citation>
    <scope>NUCLEOTIDE SEQUENCE [LARGE SCALE GENOMIC DNA]</scope>
    <source>
        <strain evidence="2 3">ARSEF 2679</strain>
    </source>
</reference>
<name>A0A162LJU9_CORFA</name>